<evidence type="ECO:0000313" key="2">
    <source>
        <dbReference type="EMBL" id="RJL33649.1"/>
    </source>
</evidence>
<dbReference type="Gene3D" id="3.40.1580.10">
    <property type="entry name" value="SMI1/KNR4-like"/>
    <property type="match status" value="1"/>
</dbReference>
<dbReference type="AlphaFoldDB" id="A0A3A4AZ54"/>
<dbReference type="OrthoDB" id="458118at2"/>
<sequence length="82" mass="9255">MSKDSWMGAPGASEEEIAALERRLGVSLPPSYRQFLAVSDGWREFWEDEEPGLLLPAAKVGWTRDLDPHLASLSEEWEEIPD</sequence>
<dbReference type="InterPro" id="IPR037883">
    <property type="entry name" value="Knr4/Smi1-like_sf"/>
</dbReference>
<keyword evidence="3" id="KW-1185">Reference proteome</keyword>
<comment type="caution">
    <text evidence="2">The sequence shown here is derived from an EMBL/GenBank/DDBJ whole genome shotgun (WGS) entry which is preliminary data.</text>
</comment>
<gene>
    <name evidence="2" type="ORF">D5H75_12050</name>
</gene>
<dbReference type="InterPro" id="IPR018958">
    <property type="entry name" value="Knr4/Smi1-like_dom"/>
</dbReference>
<name>A0A3A4AZ54_9ACTN</name>
<dbReference type="EMBL" id="QZEY01000003">
    <property type="protein sequence ID" value="RJL33649.1"/>
    <property type="molecule type" value="Genomic_DNA"/>
</dbReference>
<dbReference type="SUPFAM" id="SSF160631">
    <property type="entry name" value="SMI1/KNR4-like"/>
    <property type="match status" value="1"/>
</dbReference>
<organism evidence="2 3">
    <name type="scientific">Bailinhaonella thermotolerans</name>
    <dbReference type="NCBI Taxonomy" id="1070861"/>
    <lineage>
        <taxon>Bacteria</taxon>
        <taxon>Bacillati</taxon>
        <taxon>Actinomycetota</taxon>
        <taxon>Actinomycetes</taxon>
        <taxon>Streptosporangiales</taxon>
        <taxon>Streptosporangiaceae</taxon>
        <taxon>Bailinhaonella</taxon>
    </lineage>
</organism>
<accession>A0A3A4AZ54</accession>
<reference evidence="2 3" key="1">
    <citation type="submission" date="2018-09" db="EMBL/GenBank/DDBJ databases">
        <title>YIM 75507 draft genome.</title>
        <authorList>
            <person name="Tang S."/>
            <person name="Feng Y."/>
        </authorList>
    </citation>
    <scope>NUCLEOTIDE SEQUENCE [LARGE SCALE GENOMIC DNA]</scope>
    <source>
        <strain evidence="2 3">YIM 75507</strain>
    </source>
</reference>
<dbReference type="Pfam" id="PF09346">
    <property type="entry name" value="SMI1_KNR4"/>
    <property type="match status" value="1"/>
</dbReference>
<evidence type="ECO:0000313" key="3">
    <source>
        <dbReference type="Proteomes" id="UP000265768"/>
    </source>
</evidence>
<dbReference type="Proteomes" id="UP000265768">
    <property type="component" value="Unassembled WGS sequence"/>
</dbReference>
<protein>
    <submittedName>
        <fullName evidence="2">SMI1/KNR4 family protein</fullName>
    </submittedName>
</protein>
<evidence type="ECO:0000259" key="1">
    <source>
        <dbReference type="SMART" id="SM00860"/>
    </source>
</evidence>
<proteinExistence type="predicted"/>
<feature type="domain" description="Knr4/Smi1-like" evidence="1">
    <location>
        <begin position="11"/>
        <end position="76"/>
    </location>
</feature>
<dbReference type="SMART" id="SM00860">
    <property type="entry name" value="SMI1_KNR4"/>
    <property type="match status" value="1"/>
</dbReference>